<feature type="signal peptide" evidence="1">
    <location>
        <begin position="1"/>
        <end position="18"/>
    </location>
</feature>
<dbReference type="SUPFAM" id="SSF56436">
    <property type="entry name" value="C-type lectin-like"/>
    <property type="match status" value="1"/>
</dbReference>
<gene>
    <name evidence="3" type="ORF">KC01_LOCUS24943</name>
</gene>
<dbReference type="Pfam" id="PF00059">
    <property type="entry name" value="Lectin_C"/>
    <property type="match status" value="1"/>
</dbReference>
<dbReference type="EMBL" id="OZ035843">
    <property type="protein sequence ID" value="CAL1596242.1"/>
    <property type="molecule type" value="Genomic_DNA"/>
</dbReference>
<keyword evidence="4" id="KW-1185">Reference proteome</keyword>
<dbReference type="Proteomes" id="UP001497482">
    <property type="component" value="Chromosome 21"/>
</dbReference>
<proteinExistence type="predicted"/>
<dbReference type="InterPro" id="IPR016186">
    <property type="entry name" value="C-type_lectin-like/link_sf"/>
</dbReference>
<reference evidence="3 4" key="1">
    <citation type="submission" date="2024-04" db="EMBL/GenBank/DDBJ databases">
        <authorList>
            <person name="Waldvogel A.-M."/>
            <person name="Schoenle A."/>
        </authorList>
    </citation>
    <scope>NUCLEOTIDE SEQUENCE [LARGE SCALE GENOMIC DNA]</scope>
</reference>
<keyword evidence="1" id="KW-0732">Signal</keyword>
<evidence type="ECO:0000313" key="3">
    <source>
        <dbReference type="EMBL" id="CAL1596242.1"/>
    </source>
</evidence>
<name>A0AAV2L7U0_KNICA</name>
<evidence type="ECO:0000313" key="4">
    <source>
        <dbReference type="Proteomes" id="UP001497482"/>
    </source>
</evidence>
<evidence type="ECO:0000259" key="2">
    <source>
        <dbReference type="PROSITE" id="PS50041"/>
    </source>
</evidence>
<protein>
    <recommendedName>
        <fullName evidence="2">C-type lectin domain-containing protein</fullName>
    </recommendedName>
</protein>
<dbReference type="InterPro" id="IPR016187">
    <property type="entry name" value="CTDL_fold"/>
</dbReference>
<dbReference type="InterPro" id="IPR001304">
    <property type="entry name" value="C-type_lectin-like"/>
</dbReference>
<dbReference type="AlphaFoldDB" id="A0AAV2L7U0"/>
<feature type="domain" description="C-type lectin" evidence="2">
    <location>
        <begin position="37"/>
        <end position="134"/>
    </location>
</feature>
<dbReference type="PANTHER" id="PTHR22803">
    <property type="entry name" value="MANNOSE, PHOSPHOLIPASE, LECTIN RECEPTOR RELATED"/>
    <property type="match status" value="1"/>
</dbReference>
<dbReference type="PROSITE" id="PS50041">
    <property type="entry name" value="C_TYPE_LECTIN_2"/>
    <property type="match status" value="1"/>
</dbReference>
<dbReference type="Gene3D" id="3.10.100.10">
    <property type="entry name" value="Mannose-Binding Protein A, subunit A"/>
    <property type="match status" value="1"/>
</dbReference>
<dbReference type="InterPro" id="IPR050111">
    <property type="entry name" value="C-type_lectin/snaclec_domain"/>
</dbReference>
<sequence length="160" mass="18013">MAAALLALLLASVSLGTGLVIKPIGGDQGCEKGWTPFDSRCYKFFNRKSSWMDAERSCLRVRANLVSVHSLEENTFIGDLIFKATGSDTGTWLGGTDAVVNNRWMWSDGTPWDFEQWFTDEPNNRDGREEALMINMEEETLLCPVFMNLDDTTYHCTPDM</sequence>
<feature type="chain" id="PRO_5043954416" description="C-type lectin domain-containing protein" evidence="1">
    <location>
        <begin position="19"/>
        <end position="160"/>
    </location>
</feature>
<evidence type="ECO:0000256" key="1">
    <source>
        <dbReference type="SAM" id="SignalP"/>
    </source>
</evidence>
<dbReference type="SMART" id="SM00034">
    <property type="entry name" value="CLECT"/>
    <property type="match status" value="1"/>
</dbReference>
<organism evidence="3 4">
    <name type="scientific">Knipowitschia caucasica</name>
    <name type="common">Caucasian dwarf goby</name>
    <name type="synonym">Pomatoschistus caucasicus</name>
    <dbReference type="NCBI Taxonomy" id="637954"/>
    <lineage>
        <taxon>Eukaryota</taxon>
        <taxon>Metazoa</taxon>
        <taxon>Chordata</taxon>
        <taxon>Craniata</taxon>
        <taxon>Vertebrata</taxon>
        <taxon>Euteleostomi</taxon>
        <taxon>Actinopterygii</taxon>
        <taxon>Neopterygii</taxon>
        <taxon>Teleostei</taxon>
        <taxon>Neoteleostei</taxon>
        <taxon>Acanthomorphata</taxon>
        <taxon>Gobiaria</taxon>
        <taxon>Gobiiformes</taxon>
        <taxon>Gobioidei</taxon>
        <taxon>Gobiidae</taxon>
        <taxon>Gobiinae</taxon>
        <taxon>Knipowitschia</taxon>
    </lineage>
</organism>
<accession>A0AAV2L7U0</accession>